<organism evidence="1 2">
    <name type="scientific">Legionella waltersii</name>
    <dbReference type="NCBI Taxonomy" id="66969"/>
    <lineage>
        <taxon>Bacteria</taxon>
        <taxon>Pseudomonadati</taxon>
        <taxon>Pseudomonadota</taxon>
        <taxon>Gammaproteobacteria</taxon>
        <taxon>Legionellales</taxon>
        <taxon>Legionellaceae</taxon>
        <taxon>Legionella</taxon>
    </lineage>
</organism>
<dbReference type="Proteomes" id="UP000054729">
    <property type="component" value="Unassembled WGS sequence"/>
</dbReference>
<dbReference type="AlphaFoldDB" id="A0A0W1AC31"/>
<proteinExistence type="predicted"/>
<gene>
    <name evidence="1" type="ORF">Lwal_1609</name>
</gene>
<comment type="caution">
    <text evidence="1">The sequence shown here is derived from an EMBL/GenBank/DDBJ whole genome shotgun (WGS) entry which is preliminary data.</text>
</comment>
<accession>A0A0W1AC31</accession>
<dbReference type="OrthoDB" id="5630951at2"/>
<evidence type="ECO:0000313" key="1">
    <source>
        <dbReference type="EMBL" id="KTD78839.1"/>
    </source>
</evidence>
<dbReference type="RefSeq" id="WP_058480303.1">
    <property type="nucleotide sequence ID" value="NZ_CAAAIQ010000040.1"/>
</dbReference>
<dbReference type="EMBL" id="LNZB01000038">
    <property type="protein sequence ID" value="KTD78839.1"/>
    <property type="molecule type" value="Genomic_DNA"/>
</dbReference>
<reference evidence="1 2" key="1">
    <citation type="submission" date="2015-11" db="EMBL/GenBank/DDBJ databases">
        <title>Genomic analysis of 38 Legionella species identifies large and diverse effector repertoires.</title>
        <authorList>
            <person name="Burstein D."/>
            <person name="Amaro F."/>
            <person name="Zusman T."/>
            <person name="Lifshitz Z."/>
            <person name="Cohen O."/>
            <person name="Gilbert J.A."/>
            <person name="Pupko T."/>
            <person name="Shuman H.A."/>
            <person name="Segal G."/>
        </authorList>
    </citation>
    <scope>NUCLEOTIDE SEQUENCE [LARGE SCALE GENOMIC DNA]</scope>
    <source>
        <strain evidence="1 2">ATCC 51914</strain>
    </source>
</reference>
<keyword evidence="2" id="KW-1185">Reference proteome</keyword>
<evidence type="ECO:0000313" key="2">
    <source>
        <dbReference type="Proteomes" id="UP000054729"/>
    </source>
</evidence>
<protein>
    <submittedName>
        <fullName evidence="1">Uncharacterized protein</fullName>
    </submittedName>
</protein>
<dbReference type="PATRIC" id="fig|66969.6.peg.1756"/>
<name>A0A0W1AC31_9GAMM</name>
<sequence length="399" mass="46689">MKLEKLRQILKEYDQTWYLRKYFYGDHERANKFRNYLQKFENAQDDYELTASDVFRLLKKIPEIAAGGSNLQFIESIRNNIACNDLFEIYTVLKSAKLMTEHSFQIIYSLPYDGLSFLQSLFCGLPSQRIALNSEVLETVLVIASRTPYYLKIIEQSLRFLHNRNHLTITALNLLASKINDIHSIFHILQELDRANCLNDRCLDYFAQQEHLHSVDTLISLLNRAEITLDDELIKSICTNSNIHYLEEVIPVLLDSKELLLNIETFTMLLKQDFIFFLEKKSVLKILQKNDLLDKRAFDHVCTNDIFSLNQILVILSDKSLLKDNKEIINSVFNKEFDDYRFYSAIRYLQKANLLDQTSLTSCYKLSLKKTKAELFDLLKLFDDSNFSISKEKLGDCVF</sequence>
<dbReference type="STRING" id="66969.Lwal_1609"/>